<keyword evidence="1" id="KW-0548">Nucleotidyltransferase</keyword>
<accession>A0AAV9G972</accession>
<dbReference type="GO" id="GO:0003968">
    <property type="term" value="F:RNA-directed RNA polymerase activity"/>
    <property type="evidence" value="ECO:0007669"/>
    <property type="project" value="UniProtKB-KW"/>
</dbReference>
<evidence type="ECO:0000259" key="3">
    <source>
        <dbReference type="Pfam" id="PF05183"/>
    </source>
</evidence>
<dbReference type="EC" id="2.7.7.48" evidence="1"/>
<dbReference type="GO" id="GO:0030422">
    <property type="term" value="P:siRNA processing"/>
    <property type="evidence" value="ECO:0007669"/>
    <property type="project" value="TreeGrafter"/>
</dbReference>
<dbReference type="Proteomes" id="UP001321760">
    <property type="component" value="Unassembled WGS sequence"/>
</dbReference>
<reference evidence="4" key="1">
    <citation type="journal article" date="2023" name="Mol. Phylogenet. Evol.">
        <title>Genome-scale phylogeny and comparative genomics of the fungal order Sordariales.</title>
        <authorList>
            <person name="Hensen N."/>
            <person name="Bonometti L."/>
            <person name="Westerberg I."/>
            <person name="Brannstrom I.O."/>
            <person name="Guillou S."/>
            <person name="Cros-Aarteil S."/>
            <person name="Calhoun S."/>
            <person name="Haridas S."/>
            <person name="Kuo A."/>
            <person name="Mondo S."/>
            <person name="Pangilinan J."/>
            <person name="Riley R."/>
            <person name="LaButti K."/>
            <person name="Andreopoulos B."/>
            <person name="Lipzen A."/>
            <person name="Chen C."/>
            <person name="Yan M."/>
            <person name="Daum C."/>
            <person name="Ng V."/>
            <person name="Clum A."/>
            <person name="Steindorff A."/>
            <person name="Ohm R.A."/>
            <person name="Martin F."/>
            <person name="Silar P."/>
            <person name="Natvig D.O."/>
            <person name="Lalanne C."/>
            <person name="Gautier V."/>
            <person name="Ament-Velasquez S.L."/>
            <person name="Kruys A."/>
            <person name="Hutchinson M.I."/>
            <person name="Powell A.J."/>
            <person name="Barry K."/>
            <person name="Miller A.N."/>
            <person name="Grigoriev I.V."/>
            <person name="Debuchy R."/>
            <person name="Gladieux P."/>
            <person name="Hiltunen Thoren M."/>
            <person name="Johannesson H."/>
        </authorList>
    </citation>
    <scope>NUCLEOTIDE SEQUENCE</scope>
    <source>
        <strain evidence="4">PSN243</strain>
    </source>
</reference>
<feature type="region of interest" description="Disordered" evidence="2">
    <location>
        <begin position="79"/>
        <end position="118"/>
    </location>
</feature>
<comment type="similarity">
    <text evidence="1">Belongs to the RdRP family.</text>
</comment>
<evidence type="ECO:0000313" key="5">
    <source>
        <dbReference type="Proteomes" id="UP001321760"/>
    </source>
</evidence>
<feature type="domain" description="RDRP core" evidence="3">
    <location>
        <begin position="257"/>
        <end position="916"/>
    </location>
</feature>
<feature type="compositionally biased region" description="Polar residues" evidence="2">
    <location>
        <begin position="40"/>
        <end position="51"/>
    </location>
</feature>
<dbReference type="EMBL" id="MU865987">
    <property type="protein sequence ID" value="KAK4443780.1"/>
    <property type="molecule type" value="Genomic_DNA"/>
</dbReference>
<keyword evidence="1" id="KW-0808">Transferase</keyword>
<reference evidence="4" key="2">
    <citation type="submission" date="2023-05" db="EMBL/GenBank/DDBJ databases">
        <authorList>
            <consortium name="Lawrence Berkeley National Laboratory"/>
            <person name="Steindorff A."/>
            <person name="Hensen N."/>
            <person name="Bonometti L."/>
            <person name="Westerberg I."/>
            <person name="Brannstrom I.O."/>
            <person name="Guillou S."/>
            <person name="Cros-Aarteil S."/>
            <person name="Calhoun S."/>
            <person name="Haridas S."/>
            <person name="Kuo A."/>
            <person name="Mondo S."/>
            <person name="Pangilinan J."/>
            <person name="Riley R."/>
            <person name="Labutti K."/>
            <person name="Andreopoulos B."/>
            <person name="Lipzen A."/>
            <person name="Chen C."/>
            <person name="Yanf M."/>
            <person name="Daum C."/>
            <person name="Ng V."/>
            <person name="Clum A."/>
            <person name="Ohm R."/>
            <person name="Martin F."/>
            <person name="Silar P."/>
            <person name="Natvig D."/>
            <person name="Lalanne C."/>
            <person name="Gautier V."/>
            <person name="Ament-Velasquez S.L."/>
            <person name="Kruys A."/>
            <person name="Hutchinson M.I."/>
            <person name="Powell A.J."/>
            <person name="Barry K."/>
            <person name="Miller A.N."/>
            <person name="Grigoriev I.V."/>
            <person name="Debuchy R."/>
            <person name="Gladieux P."/>
            <person name="Thoren M.H."/>
            <person name="Johannesson H."/>
        </authorList>
    </citation>
    <scope>NUCLEOTIDE SEQUENCE</scope>
    <source>
        <strain evidence="4">PSN243</strain>
    </source>
</reference>
<dbReference type="InterPro" id="IPR007855">
    <property type="entry name" value="RDRP"/>
</dbReference>
<dbReference type="InterPro" id="IPR057596">
    <property type="entry name" value="RDRP_core"/>
</dbReference>
<dbReference type="Pfam" id="PF05183">
    <property type="entry name" value="RdRP"/>
    <property type="match status" value="1"/>
</dbReference>
<proteinExistence type="inferred from homology"/>
<feature type="region of interest" description="Disordered" evidence="2">
    <location>
        <begin position="934"/>
        <end position="954"/>
    </location>
</feature>
<keyword evidence="1" id="KW-0694">RNA-binding</keyword>
<evidence type="ECO:0000256" key="1">
    <source>
        <dbReference type="RuleBase" id="RU363098"/>
    </source>
</evidence>
<protein>
    <recommendedName>
        <fullName evidence="1">RNA-dependent RNA polymerase</fullName>
        <ecNumber evidence="1">2.7.7.48</ecNumber>
    </recommendedName>
</protein>
<dbReference type="PANTHER" id="PTHR23079">
    <property type="entry name" value="RNA-DEPENDENT RNA POLYMERASE"/>
    <property type="match status" value="1"/>
</dbReference>
<dbReference type="AlphaFoldDB" id="A0AAV9G972"/>
<name>A0AAV9G972_9PEZI</name>
<comment type="caution">
    <text evidence="4">The sequence shown here is derived from an EMBL/GenBank/DDBJ whole genome shotgun (WGS) entry which is preliminary data.</text>
</comment>
<comment type="catalytic activity">
    <reaction evidence="1">
        <text>RNA(n) + a ribonucleoside 5'-triphosphate = RNA(n+1) + diphosphate</text>
        <dbReference type="Rhea" id="RHEA:21248"/>
        <dbReference type="Rhea" id="RHEA-COMP:14527"/>
        <dbReference type="Rhea" id="RHEA-COMP:17342"/>
        <dbReference type="ChEBI" id="CHEBI:33019"/>
        <dbReference type="ChEBI" id="CHEBI:61557"/>
        <dbReference type="ChEBI" id="CHEBI:140395"/>
        <dbReference type="EC" id="2.7.7.48"/>
    </reaction>
</comment>
<keyword evidence="1" id="KW-0696">RNA-directed RNA polymerase</keyword>
<gene>
    <name evidence="4" type="ORF">QBC34DRAFT_310413</name>
</gene>
<feature type="region of interest" description="Disordered" evidence="2">
    <location>
        <begin position="25"/>
        <end position="64"/>
    </location>
</feature>
<dbReference type="Gene3D" id="1.10.8.790">
    <property type="entry name" value="RNA-dependent RNA polymerase, slab domain, helical subdomain-like"/>
    <property type="match status" value="1"/>
</dbReference>
<feature type="compositionally biased region" description="Low complexity" evidence="2">
    <location>
        <begin position="84"/>
        <end position="104"/>
    </location>
</feature>
<evidence type="ECO:0000313" key="4">
    <source>
        <dbReference type="EMBL" id="KAK4443780.1"/>
    </source>
</evidence>
<dbReference type="PANTHER" id="PTHR23079:SF14">
    <property type="entry name" value="RNA-DEPENDENT RNA POLYMERASE"/>
    <property type="match status" value="1"/>
</dbReference>
<dbReference type="GO" id="GO:0031380">
    <property type="term" value="C:nuclear RNA-directed RNA polymerase complex"/>
    <property type="evidence" value="ECO:0007669"/>
    <property type="project" value="TreeGrafter"/>
</dbReference>
<sequence>MPVRPRHSITSNGSTDYHSVEEIVISSDDDEPVPIARPSALNTTPRRTQQAVAPPSTRPQNLQGCSTTPAIKKTCFTAAPLPTTPSRAQAPPRRQFATPRTPRTPARPPVTPSSRTPTSAATIATIHKRLQGIWPTFPGWLHEAPLAVAWEMMRIGVHCKVDLNALDMHYNPEWATPRGIEKMWEDLKAYDKEYPLMVNDDSLVDLRFKSFPAKPADGIFAEALKSFEFAGNTVVMVASLDYAHPKDTTGPLFVLDMKPLKLEKGCRLTRRFGADRFLEILIASPTSYAAQHAKIPGASEAIIHWLSLNQHPLAGREWRPFYTKSAGFRNHKTDDTLLPASQAAKKVQSERIHLFAEDGVNFKAAPPDQDFVVPVDETMESRTRFSVMQMLNWLLQIDSNMDQPYLKLFSRISLGLTKTTPAITFRQDQFIHQEKDLVSPAGNVMNDGIGRMSLATARRLRDALGLPDIPSAVQGRIGSAKGMWIRDVDDDGCLTEDGEENFWIETFPSQRKWICDFEDPLKRTLEVKDVSRELSSGNLNLQFLPVLEDRAIDRDKMRKALGDRLRRDLAREFEAQDNAFTSPIHFKQWLGQHFSTRKRRVAHGHVAMIGGMPESKEEEMHMMLDSGFVPKDCKYMTEATLKLQQNMCDELRTKMKITVGCSAYVYMCVDFTGKVPEGEVHLAFSNKFRAEDQDLSFTLLTGCDVLVARAPAHFPSDVQRVKAVFRPELHVLRDVIIFPAKGNVALADKLSGGDYDGDLAWVCWDQEIVENFENAEVPEQPDLSKYITKEKTTFRELVAEKNGAAGAAMLEMIKKSFQFAMLPDFLGICTNYKEKLCYHRRNVNDDAALILSSLVGQLVDASKQGIIFTNETWRRLQKDCFQSFQPPDPAYKTENWDFLNVPDEAMHIIDYLKFRVGIPAITHHLNALKAKLNPDASPRKSLTPSDEPRRNHYDPDLTKLYNNFDELAKSSTTFKVLLAALKASLAALFEAWQTNQRNPTDPSQKVESFNTRVARIYPAYQAITLKSLDIKINPTTAFLVSGVNPAAHQDSRGSYLVNPDDSSTFALLKASTLFRWYYNRSPSFVWAMAGRQLCVLKALATNGGSATGGHLSVVVPSMYAAMGTDQKYIKQYLARREGDANGRLGGWVEEIEGDDGLGGGLGQREPGEYDGY</sequence>
<keyword evidence="5" id="KW-1185">Reference proteome</keyword>
<organism evidence="4 5">
    <name type="scientific">Podospora aff. communis PSN243</name>
    <dbReference type="NCBI Taxonomy" id="3040156"/>
    <lineage>
        <taxon>Eukaryota</taxon>
        <taxon>Fungi</taxon>
        <taxon>Dikarya</taxon>
        <taxon>Ascomycota</taxon>
        <taxon>Pezizomycotina</taxon>
        <taxon>Sordariomycetes</taxon>
        <taxon>Sordariomycetidae</taxon>
        <taxon>Sordariales</taxon>
        <taxon>Podosporaceae</taxon>
        <taxon>Podospora</taxon>
    </lineage>
</organism>
<dbReference type="GO" id="GO:0003723">
    <property type="term" value="F:RNA binding"/>
    <property type="evidence" value="ECO:0007669"/>
    <property type="project" value="UniProtKB-KW"/>
</dbReference>
<evidence type="ECO:0000256" key="2">
    <source>
        <dbReference type="SAM" id="MobiDB-lite"/>
    </source>
</evidence>